<keyword evidence="1" id="KW-0472">Membrane</keyword>
<name>A0AAN6X574_9PEZI</name>
<keyword evidence="1" id="KW-0812">Transmembrane</keyword>
<organism evidence="3 4">
    <name type="scientific">Podospora australis</name>
    <dbReference type="NCBI Taxonomy" id="1536484"/>
    <lineage>
        <taxon>Eukaryota</taxon>
        <taxon>Fungi</taxon>
        <taxon>Dikarya</taxon>
        <taxon>Ascomycota</taxon>
        <taxon>Pezizomycotina</taxon>
        <taxon>Sordariomycetes</taxon>
        <taxon>Sordariomycetidae</taxon>
        <taxon>Sordariales</taxon>
        <taxon>Podosporaceae</taxon>
        <taxon>Podospora</taxon>
    </lineage>
</organism>
<reference evidence="3" key="1">
    <citation type="journal article" date="2023" name="Mol. Phylogenet. Evol.">
        <title>Genome-scale phylogeny and comparative genomics of the fungal order Sordariales.</title>
        <authorList>
            <person name="Hensen N."/>
            <person name="Bonometti L."/>
            <person name="Westerberg I."/>
            <person name="Brannstrom I.O."/>
            <person name="Guillou S."/>
            <person name="Cros-Aarteil S."/>
            <person name="Calhoun S."/>
            <person name="Haridas S."/>
            <person name="Kuo A."/>
            <person name="Mondo S."/>
            <person name="Pangilinan J."/>
            <person name="Riley R."/>
            <person name="LaButti K."/>
            <person name="Andreopoulos B."/>
            <person name="Lipzen A."/>
            <person name="Chen C."/>
            <person name="Yan M."/>
            <person name="Daum C."/>
            <person name="Ng V."/>
            <person name="Clum A."/>
            <person name="Steindorff A."/>
            <person name="Ohm R.A."/>
            <person name="Martin F."/>
            <person name="Silar P."/>
            <person name="Natvig D.O."/>
            <person name="Lalanne C."/>
            <person name="Gautier V."/>
            <person name="Ament-Velasquez S.L."/>
            <person name="Kruys A."/>
            <person name="Hutchinson M.I."/>
            <person name="Powell A.J."/>
            <person name="Barry K."/>
            <person name="Miller A.N."/>
            <person name="Grigoriev I.V."/>
            <person name="Debuchy R."/>
            <person name="Gladieux P."/>
            <person name="Hiltunen Thoren M."/>
            <person name="Johannesson H."/>
        </authorList>
    </citation>
    <scope>NUCLEOTIDE SEQUENCE</scope>
    <source>
        <strain evidence="3">PSN309</strain>
    </source>
</reference>
<keyword evidence="2" id="KW-0732">Signal</keyword>
<comment type="caution">
    <text evidence="3">The sequence shown here is derived from an EMBL/GenBank/DDBJ whole genome shotgun (WGS) entry which is preliminary data.</text>
</comment>
<keyword evidence="1" id="KW-1133">Transmembrane helix</keyword>
<dbReference type="Proteomes" id="UP001302126">
    <property type="component" value="Unassembled WGS sequence"/>
</dbReference>
<dbReference type="AlphaFoldDB" id="A0AAN6X574"/>
<evidence type="ECO:0008006" key="5">
    <source>
        <dbReference type="Google" id="ProtNLM"/>
    </source>
</evidence>
<sequence>MYLQYLTPLILAAGLAHAGPAPAPPVPARGPVVTPPPSDSLPEPHLLALRQESLPSTTTQPPNPCLTSLALILTAFPTPTSAPDADLPPWAQSSAPILLISSAIASSNFSFESALGGAENIEALCTAAVKAVSPPSDSPELAAAYSSYLDQVQMWRFAVEGDAYRLAEKCGGRIGLGLELLMATEAPMCTSGIKATVKPWATGGSTDVKGVGTNAGERLRMGMVGLLGVVAVVFVFLL</sequence>
<evidence type="ECO:0000313" key="4">
    <source>
        <dbReference type="Proteomes" id="UP001302126"/>
    </source>
</evidence>
<feature type="transmembrane region" description="Helical" evidence="1">
    <location>
        <begin position="219"/>
        <end position="237"/>
    </location>
</feature>
<evidence type="ECO:0000256" key="2">
    <source>
        <dbReference type="SAM" id="SignalP"/>
    </source>
</evidence>
<proteinExistence type="predicted"/>
<dbReference type="EMBL" id="MU864358">
    <property type="protein sequence ID" value="KAK4191607.1"/>
    <property type="molecule type" value="Genomic_DNA"/>
</dbReference>
<keyword evidence="4" id="KW-1185">Reference proteome</keyword>
<accession>A0AAN6X574</accession>
<evidence type="ECO:0000256" key="1">
    <source>
        <dbReference type="SAM" id="Phobius"/>
    </source>
</evidence>
<evidence type="ECO:0000313" key="3">
    <source>
        <dbReference type="EMBL" id="KAK4191607.1"/>
    </source>
</evidence>
<reference evidence="3" key="2">
    <citation type="submission" date="2023-05" db="EMBL/GenBank/DDBJ databases">
        <authorList>
            <consortium name="Lawrence Berkeley National Laboratory"/>
            <person name="Steindorff A."/>
            <person name="Hensen N."/>
            <person name="Bonometti L."/>
            <person name="Westerberg I."/>
            <person name="Brannstrom I.O."/>
            <person name="Guillou S."/>
            <person name="Cros-Aarteil S."/>
            <person name="Calhoun S."/>
            <person name="Haridas S."/>
            <person name="Kuo A."/>
            <person name="Mondo S."/>
            <person name="Pangilinan J."/>
            <person name="Riley R."/>
            <person name="Labutti K."/>
            <person name="Andreopoulos B."/>
            <person name="Lipzen A."/>
            <person name="Chen C."/>
            <person name="Yanf M."/>
            <person name="Daum C."/>
            <person name="Ng V."/>
            <person name="Clum A."/>
            <person name="Ohm R."/>
            <person name="Martin F."/>
            <person name="Silar P."/>
            <person name="Natvig D."/>
            <person name="Lalanne C."/>
            <person name="Gautier V."/>
            <person name="Ament-Velasquez S.L."/>
            <person name="Kruys A."/>
            <person name="Hutchinson M.I."/>
            <person name="Powell A.J."/>
            <person name="Barry K."/>
            <person name="Miller A.N."/>
            <person name="Grigoriev I.V."/>
            <person name="Debuchy R."/>
            <person name="Gladieux P."/>
            <person name="Thoren M.H."/>
            <person name="Johannesson H."/>
        </authorList>
    </citation>
    <scope>NUCLEOTIDE SEQUENCE</scope>
    <source>
        <strain evidence="3">PSN309</strain>
    </source>
</reference>
<gene>
    <name evidence="3" type="ORF">QBC35DRAFT_486596</name>
</gene>
<protein>
    <recommendedName>
        <fullName evidence="5">Infection structure specific protein</fullName>
    </recommendedName>
</protein>
<feature type="signal peptide" evidence="2">
    <location>
        <begin position="1"/>
        <end position="18"/>
    </location>
</feature>
<feature type="chain" id="PRO_5042870575" description="Infection structure specific protein" evidence="2">
    <location>
        <begin position="19"/>
        <end position="238"/>
    </location>
</feature>